<dbReference type="RefSeq" id="WP_166991135.1">
    <property type="nucleotide sequence ID" value="NZ_CP061169.1"/>
</dbReference>
<dbReference type="PANTHER" id="PTHR48081">
    <property type="entry name" value="AB HYDROLASE SUPERFAMILY PROTEIN C4A8.06C"/>
    <property type="match status" value="1"/>
</dbReference>
<evidence type="ECO:0000313" key="3">
    <source>
        <dbReference type="EMBL" id="QPZ37704.1"/>
    </source>
</evidence>
<gene>
    <name evidence="3" type="ORF">HCR76_12865</name>
</gene>
<dbReference type="PANTHER" id="PTHR48081:SF8">
    <property type="entry name" value="ALPHA_BETA HYDROLASE FOLD-3 DOMAIN-CONTAINING PROTEIN-RELATED"/>
    <property type="match status" value="1"/>
</dbReference>
<reference evidence="3 4" key="1">
    <citation type="submission" date="2020-12" db="EMBL/GenBank/DDBJ databases">
        <title>Microbacterium sp. HY060.</title>
        <authorList>
            <person name="Zhou J."/>
        </authorList>
    </citation>
    <scope>NUCLEOTIDE SEQUENCE [LARGE SCALE GENOMIC DNA]</scope>
    <source>
        <strain evidence="3 4">HY60</strain>
    </source>
</reference>
<dbReference type="SUPFAM" id="SSF53474">
    <property type="entry name" value="alpha/beta-Hydrolases"/>
    <property type="match status" value="1"/>
</dbReference>
<keyword evidence="1 3" id="KW-0378">Hydrolase</keyword>
<organism evidence="3 4">
    <name type="scientific">Paramicrobacterium chengjingii</name>
    <dbReference type="NCBI Taxonomy" id="2769067"/>
    <lineage>
        <taxon>Bacteria</taxon>
        <taxon>Bacillati</taxon>
        <taxon>Actinomycetota</taxon>
        <taxon>Actinomycetes</taxon>
        <taxon>Micrococcales</taxon>
        <taxon>Microbacteriaceae</taxon>
        <taxon>Paramicrobacterium</taxon>
    </lineage>
</organism>
<proteinExistence type="predicted"/>
<dbReference type="InterPro" id="IPR029058">
    <property type="entry name" value="AB_hydrolase_fold"/>
</dbReference>
<dbReference type="Gene3D" id="3.40.50.1820">
    <property type="entry name" value="alpha/beta hydrolase"/>
    <property type="match status" value="1"/>
</dbReference>
<evidence type="ECO:0000259" key="2">
    <source>
        <dbReference type="Pfam" id="PF07859"/>
    </source>
</evidence>
<sequence>MPLDPYFAAMHRSHLRDLVQQFRRRTFLSTRRFFARFGSRTARHQARTAASAHAATTARRSTADWKRKNARAWDTKFFNRIGVYGPELATDDRTIPVTGHPDVRVRIYQPTTDAVGPRPAVIMFFGGSFQLGGIDWASEDALFRSRTADAEVITIAVDYALAPEHRFPTPVEQGYAVLEWVHENAAELSIDPLHVAIGGISSGGNIAAAVTLANRQRSRHPLCLQVLEVPALDLTGKHIDFRPLWTLHVPYFLARRELVQVARAYLGDRSRARDPLASPLLADDLRGLPPAVILTAEFDVLRGDGRAYAHALRAAGVEASAVEYMGAVHDTVDFRAVVPLAERWHRDVVTALRTLHNPATHSS</sequence>
<dbReference type="Pfam" id="PF07859">
    <property type="entry name" value="Abhydrolase_3"/>
    <property type="match status" value="1"/>
</dbReference>
<dbReference type="InterPro" id="IPR050300">
    <property type="entry name" value="GDXG_lipolytic_enzyme"/>
</dbReference>
<accession>A0ABX6YFY9</accession>
<dbReference type="InterPro" id="IPR013094">
    <property type="entry name" value="AB_hydrolase_3"/>
</dbReference>
<evidence type="ECO:0000313" key="4">
    <source>
        <dbReference type="Proteomes" id="UP000662814"/>
    </source>
</evidence>
<keyword evidence="4" id="KW-1185">Reference proteome</keyword>
<dbReference type="GO" id="GO:0016787">
    <property type="term" value="F:hydrolase activity"/>
    <property type="evidence" value="ECO:0007669"/>
    <property type="project" value="UniProtKB-KW"/>
</dbReference>
<name>A0ABX6YFY9_9MICO</name>
<evidence type="ECO:0000256" key="1">
    <source>
        <dbReference type="ARBA" id="ARBA00022801"/>
    </source>
</evidence>
<protein>
    <submittedName>
        <fullName evidence="3">Alpha/beta hydrolase</fullName>
    </submittedName>
</protein>
<feature type="domain" description="Alpha/beta hydrolase fold-3" evidence="2">
    <location>
        <begin position="121"/>
        <end position="331"/>
    </location>
</feature>
<dbReference type="EMBL" id="CP061169">
    <property type="protein sequence ID" value="QPZ37704.1"/>
    <property type="molecule type" value="Genomic_DNA"/>
</dbReference>
<dbReference type="Proteomes" id="UP000662814">
    <property type="component" value="Chromosome"/>
</dbReference>